<dbReference type="EMBL" id="UINC01183437">
    <property type="protein sequence ID" value="SVD94208.1"/>
    <property type="molecule type" value="Genomic_DNA"/>
</dbReference>
<dbReference type="AlphaFoldDB" id="A0A382ZHN5"/>
<sequence>MMTSPANIRDRRFDDTAFLHSIMKIKKLMIGRSS</sequence>
<accession>A0A382ZHN5</accession>
<evidence type="ECO:0000313" key="1">
    <source>
        <dbReference type="EMBL" id="SVD94208.1"/>
    </source>
</evidence>
<reference evidence="1" key="1">
    <citation type="submission" date="2018-05" db="EMBL/GenBank/DDBJ databases">
        <authorList>
            <person name="Lanie J.A."/>
            <person name="Ng W.-L."/>
            <person name="Kazmierczak K.M."/>
            <person name="Andrzejewski T.M."/>
            <person name="Davidsen T.M."/>
            <person name="Wayne K.J."/>
            <person name="Tettelin H."/>
            <person name="Glass J.I."/>
            <person name="Rusch D."/>
            <person name="Podicherti R."/>
            <person name="Tsui H.-C.T."/>
            <person name="Winkler M.E."/>
        </authorList>
    </citation>
    <scope>NUCLEOTIDE SEQUENCE</scope>
</reference>
<proteinExistence type="predicted"/>
<organism evidence="1">
    <name type="scientific">marine metagenome</name>
    <dbReference type="NCBI Taxonomy" id="408172"/>
    <lineage>
        <taxon>unclassified sequences</taxon>
        <taxon>metagenomes</taxon>
        <taxon>ecological metagenomes</taxon>
    </lineage>
</organism>
<gene>
    <name evidence="1" type="ORF">METZ01_LOCUS447062</name>
</gene>
<protein>
    <submittedName>
        <fullName evidence="1">Uncharacterized protein</fullName>
    </submittedName>
</protein>
<name>A0A382ZHN5_9ZZZZ</name>